<evidence type="ECO:0000256" key="1">
    <source>
        <dbReference type="ARBA" id="ARBA00022475"/>
    </source>
</evidence>
<keyword evidence="7 8" id="KW-0472">Membrane</keyword>
<feature type="transmembrane region" description="Helical" evidence="8">
    <location>
        <begin position="243"/>
        <end position="264"/>
    </location>
</feature>
<dbReference type="PANTHER" id="PTHR48090">
    <property type="entry name" value="UNDECAPRENYL-PHOSPHATE 4-DEOXY-4-FORMAMIDO-L-ARABINOSE TRANSFERASE-RELATED"/>
    <property type="match status" value="1"/>
</dbReference>
<accession>A0A9D9IRE0</accession>
<dbReference type="AlphaFoldDB" id="A0A9D9IRE0"/>
<dbReference type="InterPro" id="IPR050256">
    <property type="entry name" value="Glycosyltransferase_2"/>
</dbReference>
<dbReference type="EMBL" id="JADILZ010000018">
    <property type="protein sequence ID" value="MBO8477659.1"/>
    <property type="molecule type" value="Genomic_DNA"/>
</dbReference>
<reference evidence="10" key="1">
    <citation type="submission" date="2020-10" db="EMBL/GenBank/DDBJ databases">
        <authorList>
            <person name="Gilroy R."/>
        </authorList>
    </citation>
    <scope>NUCLEOTIDE SEQUENCE</scope>
    <source>
        <strain evidence="10">2478</strain>
    </source>
</reference>
<dbReference type="GO" id="GO:0009103">
    <property type="term" value="P:lipopolysaccharide biosynthetic process"/>
    <property type="evidence" value="ECO:0007669"/>
    <property type="project" value="UniProtKB-KW"/>
</dbReference>
<dbReference type="Gene3D" id="3.90.550.10">
    <property type="entry name" value="Spore Coat Polysaccharide Biosynthesis Protein SpsA, Chain A"/>
    <property type="match status" value="1"/>
</dbReference>
<evidence type="ECO:0000256" key="6">
    <source>
        <dbReference type="ARBA" id="ARBA00022989"/>
    </source>
</evidence>
<keyword evidence="2" id="KW-0328">Glycosyltransferase</keyword>
<gene>
    <name evidence="10" type="ORF">IAB80_01995</name>
</gene>
<proteinExistence type="predicted"/>
<keyword evidence="6 8" id="KW-1133">Transmembrane helix</keyword>
<dbReference type="InterPro" id="IPR001173">
    <property type="entry name" value="Glyco_trans_2-like"/>
</dbReference>
<dbReference type="Pfam" id="PF00535">
    <property type="entry name" value="Glycos_transf_2"/>
    <property type="match status" value="1"/>
</dbReference>
<keyword evidence="3" id="KW-0808">Transferase</keyword>
<keyword evidence="4 8" id="KW-0812">Transmembrane</keyword>
<keyword evidence="1" id="KW-1003">Cell membrane</keyword>
<comment type="caution">
    <text evidence="10">The sequence shown here is derived from an EMBL/GenBank/DDBJ whole genome shotgun (WGS) entry which is preliminary data.</text>
</comment>
<evidence type="ECO:0000256" key="3">
    <source>
        <dbReference type="ARBA" id="ARBA00022679"/>
    </source>
</evidence>
<keyword evidence="5" id="KW-0448">Lipopolysaccharide biosynthesis</keyword>
<dbReference type="PANTHER" id="PTHR48090:SF3">
    <property type="entry name" value="UNDECAPRENYL-PHOSPHATE 4-DEOXY-4-FORMAMIDO-L-ARABINOSE TRANSFERASE"/>
    <property type="match status" value="1"/>
</dbReference>
<feature type="transmembrane region" description="Helical" evidence="8">
    <location>
        <begin position="284"/>
        <end position="308"/>
    </location>
</feature>
<dbReference type="CDD" id="cd04187">
    <property type="entry name" value="DPM1_like_bac"/>
    <property type="match status" value="1"/>
</dbReference>
<name>A0A9D9IRE0_9BACT</name>
<evidence type="ECO:0000256" key="4">
    <source>
        <dbReference type="ARBA" id="ARBA00022692"/>
    </source>
</evidence>
<evidence type="ECO:0000259" key="9">
    <source>
        <dbReference type="Pfam" id="PF00535"/>
    </source>
</evidence>
<sequence>MNTSANTTVDLSIVVSLFNEVESLGELVAWIDSVMKQNGYSYELIMVDDGSTDGSWEAITGLSASNTSIRGISFRRNYGKSAALYCGFKAATGRVVVTMDADLQDSPDEIPEMYRMITEDGYDIVSGWKQHRKDNKLTKNIPSKIYNAAARRITGISLHDMNCGLKAYRNEVVKNIEVYGEMHRFIPYLAKNAGFNRITEKPVHHQKRKYGKSKFGMNRFVNGFLDLMSIWFLCTFGKNPMHFFGLTGILMFLTGGIIAVWLIISKIVHQVNGLDFRPVTDQPLFYLALVAVLVGVQLFLSGFVGELVSRNSSERNHYNIKETIR</sequence>
<evidence type="ECO:0000256" key="5">
    <source>
        <dbReference type="ARBA" id="ARBA00022985"/>
    </source>
</evidence>
<evidence type="ECO:0000256" key="7">
    <source>
        <dbReference type="ARBA" id="ARBA00023136"/>
    </source>
</evidence>
<dbReference type="GO" id="GO:0005886">
    <property type="term" value="C:plasma membrane"/>
    <property type="evidence" value="ECO:0007669"/>
    <property type="project" value="TreeGrafter"/>
</dbReference>
<dbReference type="SUPFAM" id="SSF53448">
    <property type="entry name" value="Nucleotide-diphospho-sugar transferases"/>
    <property type="match status" value="1"/>
</dbReference>
<dbReference type="Proteomes" id="UP000823771">
    <property type="component" value="Unassembled WGS sequence"/>
</dbReference>
<evidence type="ECO:0000256" key="8">
    <source>
        <dbReference type="SAM" id="Phobius"/>
    </source>
</evidence>
<evidence type="ECO:0000313" key="11">
    <source>
        <dbReference type="Proteomes" id="UP000823771"/>
    </source>
</evidence>
<evidence type="ECO:0000256" key="2">
    <source>
        <dbReference type="ARBA" id="ARBA00022676"/>
    </source>
</evidence>
<evidence type="ECO:0000313" key="10">
    <source>
        <dbReference type="EMBL" id="MBO8477659.1"/>
    </source>
</evidence>
<feature type="domain" description="Glycosyltransferase 2-like" evidence="9">
    <location>
        <begin position="12"/>
        <end position="175"/>
    </location>
</feature>
<protein>
    <submittedName>
        <fullName evidence="10">Glycosyltransferase family 2 protein</fullName>
    </submittedName>
</protein>
<dbReference type="GO" id="GO:0099621">
    <property type="term" value="F:undecaprenyl-phosphate 4-deoxy-4-formamido-L-arabinose transferase activity"/>
    <property type="evidence" value="ECO:0007669"/>
    <property type="project" value="TreeGrafter"/>
</dbReference>
<organism evidence="10 11">
    <name type="scientific">Candidatus Cryptobacteroides excrementipullorum</name>
    <dbReference type="NCBI Taxonomy" id="2840761"/>
    <lineage>
        <taxon>Bacteria</taxon>
        <taxon>Pseudomonadati</taxon>
        <taxon>Bacteroidota</taxon>
        <taxon>Bacteroidia</taxon>
        <taxon>Bacteroidales</taxon>
        <taxon>Candidatus Cryptobacteroides</taxon>
    </lineage>
</organism>
<dbReference type="InterPro" id="IPR029044">
    <property type="entry name" value="Nucleotide-diphossugar_trans"/>
</dbReference>
<reference evidence="10" key="2">
    <citation type="journal article" date="2021" name="PeerJ">
        <title>Extensive microbial diversity within the chicken gut microbiome revealed by metagenomics and culture.</title>
        <authorList>
            <person name="Gilroy R."/>
            <person name="Ravi A."/>
            <person name="Getino M."/>
            <person name="Pursley I."/>
            <person name="Horton D.L."/>
            <person name="Alikhan N.F."/>
            <person name="Baker D."/>
            <person name="Gharbi K."/>
            <person name="Hall N."/>
            <person name="Watson M."/>
            <person name="Adriaenssens E.M."/>
            <person name="Foster-Nyarko E."/>
            <person name="Jarju S."/>
            <person name="Secka A."/>
            <person name="Antonio M."/>
            <person name="Oren A."/>
            <person name="Chaudhuri R.R."/>
            <person name="La Ragione R."/>
            <person name="Hildebrand F."/>
            <person name="Pallen M.J."/>
        </authorList>
    </citation>
    <scope>NUCLEOTIDE SEQUENCE</scope>
    <source>
        <strain evidence="10">2478</strain>
    </source>
</reference>